<protein>
    <submittedName>
        <fullName evidence="2">Isoprenoid biosynthesis protein ElbB</fullName>
    </submittedName>
</protein>
<dbReference type="EMBL" id="LUKE01000001">
    <property type="protein sequence ID" value="KYG67204.1"/>
    <property type="molecule type" value="Genomic_DNA"/>
</dbReference>
<dbReference type="SUPFAM" id="SSF52317">
    <property type="entry name" value="Class I glutamine amidotransferase-like"/>
    <property type="match status" value="1"/>
</dbReference>
<comment type="caution">
    <text evidence="2">The sequence shown here is derived from an EMBL/GenBank/DDBJ whole genome shotgun (WGS) entry which is preliminary data.</text>
</comment>
<sequence length="217" mass="23296">MKKIAVVLSGAGYLDGSEITEAVSLLIALSQAGAKVTCFAPDIELSEVNHLKGEATSAKRSVLQESARIARGHVQNLNLLQEKDFDGLAFPGGYGAAKNLCNWAEKGAKCDVNPEVRRVILDFYNASKPIAAICIAPVLLAKVLGDKKPTLTIGNDPATIAELQKAGAVHEECPVDDYISDRETKIVTTPAYMYDDARPNEVFAGIFGLVHELVEWA</sequence>
<proteinExistence type="predicted"/>
<gene>
    <name evidence="2" type="ORF">AZI86_09350</name>
</gene>
<dbReference type="InterPro" id="IPR029062">
    <property type="entry name" value="Class_I_gatase-like"/>
</dbReference>
<organism evidence="2 3">
    <name type="scientific">Bdellovibrio bacteriovorus</name>
    <dbReference type="NCBI Taxonomy" id="959"/>
    <lineage>
        <taxon>Bacteria</taxon>
        <taxon>Pseudomonadati</taxon>
        <taxon>Bdellovibrionota</taxon>
        <taxon>Bdellovibrionia</taxon>
        <taxon>Bdellovibrionales</taxon>
        <taxon>Pseudobdellovibrionaceae</taxon>
        <taxon>Bdellovibrio</taxon>
    </lineage>
</organism>
<dbReference type="OrthoDB" id="5291298at2"/>
<dbReference type="Proteomes" id="UP000075320">
    <property type="component" value="Unassembled WGS sequence"/>
</dbReference>
<evidence type="ECO:0000259" key="1">
    <source>
        <dbReference type="Pfam" id="PF01965"/>
    </source>
</evidence>
<dbReference type="Gene3D" id="3.40.50.880">
    <property type="match status" value="1"/>
</dbReference>
<dbReference type="Pfam" id="PF01965">
    <property type="entry name" value="DJ-1_PfpI"/>
    <property type="match status" value="1"/>
</dbReference>
<reference evidence="2 3" key="1">
    <citation type="submission" date="2016-03" db="EMBL/GenBank/DDBJ databases">
        <authorList>
            <person name="Ploux O."/>
        </authorList>
    </citation>
    <scope>NUCLEOTIDE SEQUENCE [LARGE SCALE GENOMIC DNA]</scope>
    <source>
        <strain evidence="2 3">R0</strain>
    </source>
</reference>
<dbReference type="AlphaFoldDB" id="A0A150WSA4"/>
<accession>A0A150WSA4</accession>
<dbReference type="PANTHER" id="PTHR10224">
    <property type="entry name" value="ES1 PROTEIN HOMOLOG, MITOCHONDRIAL"/>
    <property type="match status" value="1"/>
</dbReference>
<keyword evidence="3" id="KW-1185">Reference proteome</keyword>
<dbReference type="CDD" id="cd03133">
    <property type="entry name" value="GATase1_ES1"/>
    <property type="match status" value="1"/>
</dbReference>
<dbReference type="PANTHER" id="PTHR10224:SF12">
    <property type="entry name" value="GLYOXALASE ELBB"/>
    <property type="match status" value="1"/>
</dbReference>
<name>A0A150WSA4_BDEBC</name>
<evidence type="ECO:0000313" key="3">
    <source>
        <dbReference type="Proteomes" id="UP000075320"/>
    </source>
</evidence>
<dbReference type="RefSeq" id="WP_061834780.1">
    <property type="nucleotide sequence ID" value="NZ_LUKE01000001.1"/>
</dbReference>
<feature type="domain" description="DJ-1/PfpI" evidence="1">
    <location>
        <begin position="15"/>
        <end position="152"/>
    </location>
</feature>
<evidence type="ECO:0000313" key="2">
    <source>
        <dbReference type="EMBL" id="KYG67204.1"/>
    </source>
</evidence>
<dbReference type="InterPro" id="IPR002818">
    <property type="entry name" value="DJ-1/PfpI"/>
</dbReference>
<dbReference type="NCBIfam" id="NF008747">
    <property type="entry name" value="PRK11780.1"/>
    <property type="match status" value="1"/>
</dbReference>